<dbReference type="eggNOG" id="COG0604">
    <property type="taxonomic scope" value="Bacteria"/>
</dbReference>
<dbReference type="InterPro" id="IPR011032">
    <property type="entry name" value="GroES-like_sf"/>
</dbReference>
<keyword evidence="5" id="KW-1185">Reference proteome</keyword>
<dbReference type="InterPro" id="IPR036291">
    <property type="entry name" value="NAD(P)-bd_dom_sf"/>
</dbReference>
<sequence>MATTVVFHEYGGPEVLRLVDVPVGEPGPGEIRVRVQAIGLNRAESLFRAGIYIEQARSFPARLGGECAGVVEAVGPGVTGFAPGEEISTVPQFSYNDYAVYAEQAIVPVSAVVHRPHGLDAVGAAAVWMPYLTAYSALADTVGARPGDTVALNAASSSAGLALIDVANHLGLRPIALTRTAEKKDALLKHGAAEVVVTDHENQLDRLLRATGGRGVELVMDAVAGPGVTDLARAVAPGGTLLVYGGLSGQPTPYPGLTLGLPALNMRSFTVLETTRDPERLRRAVAFVAAGVRSGAFRPVVDRTLDLADIAEAHWYLESNAQVGKIVVTVGG</sequence>
<dbReference type="Proteomes" id="UP000000851">
    <property type="component" value="Chromosome"/>
</dbReference>
<evidence type="ECO:0000313" key="5">
    <source>
        <dbReference type="Proteomes" id="UP000000851"/>
    </source>
</evidence>
<gene>
    <name evidence="4" type="ordered locus">Caci_3188</name>
</gene>
<dbReference type="InParanoid" id="C7Q690"/>
<keyword evidence="1" id="KW-0521">NADP</keyword>
<accession>C7Q690</accession>
<organism evidence="4 5">
    <name type="scientific">Catenulispora acidiphila (strain DSM 44928 / JCM 14897 / NBRC 102108 / NRRL B-24433 / ID139908)</name>
    <dbReference type="NCBI Taxonomy" id="479433"/>
    <lineage>
        <taxon>Bacteria</taxon>
        <taxon>Bacillati</taxon>
        <taxon>Actinomycetota</taxon>
        <taxon>Actinomycetes</taxon>
        <taxon>Catenulisporales</taxon>
        <taxon>Catenulisporaceae</taxon>
        <taxon>Catenulispora</taxon>
    </lineage>
</organism>
<dbReference type="HOGENOM" id="CLU_026673_3_1_11"/>
<dbReference type="SUPFAM" id="SSF51735">
    <property type="entry name" value="NAD(P)-binding Rossmann-fold domains"/>
    <property type="match status" value="1"/>
</dbReference>
<feature type="domain" description="Enoyl reductase (ER)" evidence="3">
    <location>
        <begin position="11"/>
        <end position="328"/>
    </location>
</feature>
<dbReference type="STRING" id="479433.Caci_3188"/>
<dbReference type="GO" id="GO:0016651">
    <property type="term" value="F:oxidoreductase activity, acting on NAD(P)H"/>
    <property type="evidence" value="ECO:0007669"/>
    <property type="project" value="TreeGrafter"/>
</dbReference>
<dbReference type="OrthoDB" id="9792162at2"/>
<dbReference type="RefSeq" id="WP_012787389.1">
    <property type="nucleotide sequence ID" value="NC_013131.1"/>
</dbReference>
<dbReference type="Gene3D" id="3.40.50.720">
    <property type="entry name" value="NAD(P)-binding Rossmann-like Domain"/>
    <property type="match status" value="1"/>
</dbReference>
<dbReference type="InterPro" id="IPR013154">
    <property type="entry name" value="ADH-like_N"/>
</dbReference>
<dbReference type="GO" id="GO:0070402">
    <property type="term" value="F:NADPH binding"/>
    <property type="evidence" value="ECO:0007669"/>
    <property type="project" value="TreeGrafter"/>
</dbReference>
<dbReference type="Pfam" id="PF08240">
    <property type="entry name" value="ADH_N"/>
    <property type="match status" value="1"/>
</dbReference>
<dbReference type="PANTHER" id="PTHR48106:SF18">
    <property type="entry name" value="QUINONE OXIDOREDUCTASE PIG3"/>
    <property type="match status" value="1"/>
</dbReference>
<dbReference type="Gene3D" id="3.90.180.10">
    <property type="entry name" value="Medium-chain alcohol dehydrogenases, catalytic domain"/>
    <property type="match status" value="1"/>
</dbReference>
<dbReference type="PANTHER" id="PTHR48106">
    <property type="entry name" value="QUINONE OXIDOREDUCTASE PIG3-RELATED"/>
    <property type="match status" value="1"/>
</dbReference>
<evidence type="ECO:0000259" key="3">
    <source>
        <dbReference type="SMART" id="SM00829"/>
    </source>
</evidence>
<dbReference type="InterPro" id="IPR020843">
    <property type="entry name" value="ER"/>
</dbReference>
<protein>
    <submittedName>
        <fullName evidence="4">Alcohol dehydrogenase zinc-binding domain protein</fullName>
    </submittedName>
</protein>
<dbReference type="EMBL" id="CP001700">
    <property type="protein sequence ID" value="ACU72096.1"/>
    <property type="molecule type" value="Genomic_DNA"/>
</dbReference>
<dbReference type="AlphaFoldDB" id="C7Q690"/>
<reference evidence="4 5" key="1">
    <citation type="journal article" date="2009" name="Stand. Genomic Sci.">
        <title>Complete genome sequence of Catenulispora acidiphila type strain (ID 139908).</title>
        <authorList>
            <person name="Copeland A."/>
            <person name="Lapidus A."/>
            <person name="Glavina Del Rio T."/>
            <person name="Nolan M."/>
            <person name="Lucas S."/>
            <person name="Chen F."/>
            <person name="Tice H."/>
            <person name="Cheng J.F."/>
            <person name="Bruce D."/>
            <person name="Goodwin L."/>
            <person name="Pitluck S."/>
            <person name="Mikhailova N."/>
            <person name="Pati A."/>
            <person name="Ivanova N."/>
            <person name="Mavromatis K."/>
            <person name="Chen A."/>
            <person name="Palaniappan K."/>
            <person name="Chain P."/>
            <person name="Land M."/>
            <person name="Hauser L."/>
            <person name="Chang Y.J."/>
            <person name="Jeffries C.D."/>
            <person name="Chertkov O."/>
            <person name="Brettin T."/>
            <person name="Detter J.C."/>
            <person name="Han C."/>
            <person name="Ali Z."/>
            <person name="Tindall B.J."/>
            <person name="Goker M."/>
            <person name="Bristow J."/>
            <person name="Eisen J.A."/>
            <person name="Markowitz V."/>
            <person name="Hugenholtz P."/>
            <person name="Kyrpides N.C."/>
            <person name="Klenk H.P."/>
        </authorList>
    </citation>
    <scope>NUCLEOTIDE SEQUENCE [LARGE SCALE GENOMIC DNA]</scope>
    <source>
        <strain evidence="5">DSM 44928 / JCM 14897 / NBRC 102108 / NRRL B-24433 / ID139908</strain>
    </source>
</reference>
<dbReference type="Pfam" id="PF13602">
    <property type="entry name" value="ADH_zinc_N_2"/>
    <property type="match status" value="1"/>
</dbReference>
<dbReference type="SMART" id="SM00829">
    <property type="entry name" value="PKS_ER"/>
    <property type="match status" value="1"/>
</dbReference>
<dbReference type="CDD" id="cd08268">
    <property type="entry name" value="MDR2"/>
    <property type="match status" value="1"/>
</dbReference>
<evidence type="ECO:0000313" key="4">
    <source>
        <dbReference type="EMBL" id="ACU72096.1"/>
    </source>
</evidence>
<keyword evidence="2" id="KW-0560">Oxidoreductase</keyword>
<proteinExistence type="predicted"/>
<evidence type="ECO:0000256" key="2">
    <source>
        <dbReference type="ARBA" id="ARBA00023002"/>
    </source>
</evidence>
<dbReference type="SUPFAM" id="SSF50129">
    <property type="entry name" value="GroES-like"/>
    <property type="match status" value="1"/>
</dbReference>
<name>C7Q690_CATAD</name>
<dbReference type="KEGG" id="cai:Caci_3188"/>
<evidence type="ECO:0000256" key="1">
    <source>
        <dbReference type="ARBA" id="ARBA00022857"/>
    </source>
</evidence>